<sequence length="349" mass="37831">MPCTSQTAVFVAPASSLFCLFALTPIMRFVRDRAATRCTRFHPLFRLPPKPSARRSHSTTAADAAAKTKLTSPGAPLSHVFEPLTTSGAASSSSSSSVSPSAIVLHTSYASFPAANEVGHDVSRSSGAGAGDGFTTADHFTTTPSYTVTDVAAFEQLIAEALRLSQVTLEVAATADSPPAPSPFSPVSAASAPQGGARQASSTLIADHTVRELQVLLAEAEHTLSPSLARKATIDKFVYGVYLPLLRYGAFVILVTQLVVYFHWIFFVFDWNLVEPTTYFLSYTGVFCSLVYHYHRCGEDGFTWRNTFQHLANRKAEKTYAKQQLDVAGMAQLQRRIALIKRELARMSV</sequence>
<dbReference type="GO" id="GO:0015292">
    <property type="term" value="F:uniporter activity"/>
    <property type="evidence" value="ECO:0007669"/>
    <property type="project" value="TreeGrafter"/>
</dbReference>
<name>A0AAW3AS94_9TRYP</name>
<feature type="region of interest" description="Disordered" evidence="10">
    <location>
        <begin position="49"/>
        <end position="76"/>
    </location>
</feature>
<feature type="transmembrane region" description="Helical" evidence="11">
    <location>
        <begin position="245"/>
        <end position="266"/>
    </location>
</feature>
<keyword evidence="6" id="KW-0106">Calcium</keyword>
<proteinExistence type="inferred from homology"/>
<dbReference type="GO" id="GO:0005262">
    <property type="term" value="F:calcium channel activity"/>
    <property type="evidence" value="ECO:0007669"/>
    <property type="project" value="TreeGrafter"/>
</dbReference>
<evidence type="ECO:0000259" key="12">
    <source>
        <dbReference type="Pfam" id="PF04678"/>
    </source>
</evidence>
<feature type="domain" description="Calcium uniporter protein C-terminal" evidence="12">
    <location>
        <begin position="209"/>
        <end position="328"/>
    </location>
</feature>
<evidence type="ECO:0000256" key="1">
    <source>
        <dbReference type="ARBA" id="ARBA00004141"/>
    </source>
</evidence>
<keyword evidence="4" id="KW-0109">Calcium transport</keyword>
<dbReference type="InterPro" id="IPR006769">
    <property type="entry name" value="MCU_C"/>
</dbReference>
<dbReference type="AlphaFoldDB" id="A0AAW3AS94"/>
<evidence type="ECO:0000256" key="6">
    <source>
        <dbReference type="ARBA" id="ARBA00022837"/>
    </source>
</evidence>
<evidence type="ECO:0000313" key="13">
    <source>
        <dbReference type="EMBL" id="KAL0510118.1"/>
    </source>
</evidence>
<evidence type="ECO:0000256" key="11">
    <source>
        <dbReference type="SAM" id="Phobius"/>
    </source>
</evidence>
<keyword evidence="9 11" id="KW-0472">Membrane</keyword>
<evidence type="ECO:0000256" key="2">
    <source>
        <dbReference type="ARBA" id="ARBA00005653"/>
    </source>
</evidence>
<evidence type="ECO:0000256" key="3">
    <source>
        <dbReference type="ARBA" id="ARBA00022448"/>
    </source>
</evidence>
<dbReference type="Pfam" id="PF04678">
    <property type="entry name" value="MCU"/>
    <property type="match status" value="1"/>
</dbReference>
<keyword evidence="7 11" id="KW-1133">Transmembrane helix</keyword>
<keyword evidence="5 11" id="KW-0812">Transmembrane</keyword>
<evidence type="ECO:0000256" key="7">
    <source>
        <dbReference type="ARBA" id="ARBA00022989"/>
    </source>
</evidence>
<evidence type="ECO:0000256" key="9">
    <source>
        <dbReference type="ARBA" id="ARBA00023136"/>
    </source>
</evidence>
<accession>A0AAW3AS94</accession>
<dbReference type="GO" id="GO:1990246">
    <property type="term" value="C:uniplex complex"/>
    <property type="evidence" value="ECO:0007669"/>
    <property type="project" value="TreeGrafter"/>
</dbReference>
<dbReference type="EMBL" id="JBAMZK010000014">
    <property type="protein sequence ID" value="KAL0510118.1"/>
    <property type="molecule type" value="Genomic_DNA"/>
</dbReference>
<evidence type="ECO:0000256" key="8">
    <source>
        <dbReference type="ARBA" id="ARBA00023065"/>
    </source>
</evidence>
<evidence type="ECO:0000256" key="4">
    <source>
        <dbReference type="ARBA" id="ARBA00022568"/>
    </source>
</evidence>
<feature type="transmembrane region" description="Helical" evidence="11">
    <location>
        <begin position="6"/>
        <end position="30"/>
    </location>
</feature>
<keyword evidence="14" id="KW-1185">Reference proteome</keyword>
<comment type="caution">
    <text evidence="13">The sequence shown here is derived from an EMBL/GenBank/DDBJ whole genome shotgun (WGS) entry which is preliminary data.</text>
</comment>
<reference evidence="13 14" key="1">
    <citation type="submission" date="2024-02" db="EMBL/GenBank/DDBJ databases">
        <title>FIRST GENOME SEQUENCES OF Leishmania (Viannia) shawi, Leishmania (Viannia) lindenbergi AND Leishmania (Viannia) utingensis.</title>
        <authorList>
            <person name="Resadore F."/>
            <person name="Custodio M.G.F."/>
            <person name="Boite M.C."/>
            <person name="Cupolillo E."/>
            <person name="Ferreira G.E.M."/>
        </authorList>
    </citation>
    <scope>NUCLEOTIDE SEQUENCE [LARGE SCALE GENOMIC DNA]</scope>
    <source>
        <strain evidence="13 14">MHOM/BR/1966/M15733</strain>
    </source>
</reference>
<dbReference type="PANTHER" id="PTHR13462">
    <property type="entry name" value="CALCIUM UNIPORTER PROTEIN, MITOCHONDRIAL"/>
    <property type="match status" value="1"/>
</dbReference>
<comment type="similarity">
    <text evidence="2">Belongs to the MCU (TC 1.A.77) family.</text>
</comment>
<gene>
    <name evidence="13" type="ORF">Q4I31_001981</name>
</gene>
<dbReference type="Proteomes" id="UP001500131">
    <property type="component" value="Unassembled WGS sequence"/>
</dbReference>
<dbReference type="InterPro" id="IPR039055">
    <property type="entry name" value="MCU_fam"/>
</dbReference>
<dbReference type="GO" id="GO:0036444">
    <property type="term" value="P:calcium import into the mitochondrion"/>
    <property type="evidence" value="ECO:0007669"/>
    <property type="project" value="TreeGrafter"/>
</dbReference>
<evidence type="ECO:0000313" key="14">
    <source>
        <dbReference type="Proteomes" id="UP001500131"/>
    </source>
</evidence>
<protein>
    <submittedName>
        <fullName evidence="13">Mitochondrial calcium uniporter</fullName>
    </submittedName>
</protein>
<evidence type="ECO:0000256" key="10">
    <source>
        <dbReference type="SAM" id="MobiDB-lite"/>
    </source>
</evidence>
<keyword evidence="8" id="KW-0406">Ion transport</keyword>
<comment type="subcellular location">
    <subcellularLocation>
        <location evidence="1">Membrane</location>
        <topology evidence="1">Multi-pass membrane protein</topology>
    </subcellularLocation>
</comment>
<feature type="transmembrane region" description="Helical" evidence="11">
    <location>
        <begin position="278"/>
        <end position="295"/>
    </location>
</feature>
<dbReference type="GO" id="GO:0051560">
    <property type="term" value="P:mitochondrial calcium ion homeostasis"/>
    <property type="evidence" value="ECO:0007669"/>
    <property type="project" value="InterPro"/>
</dbReference>
<keyword evidence="3" id="KW-0813">Transport</keyword>
<organism evidence="13 14">
    <name type="scientific">Leishmania lindenbergi</name>
    <dbReference type="NCBI Taxonomy" id="651832"/>
    <lineage>
        <taxon>Eukaryota</taxon>
        <taxon>Discoba</taxon>
        <taxon>Euglenozoa</taxon>
        <taxon>Kinetoplastea</taxon>
        <taxon>Metakinetoplastina</taxon>
        <taxon>Trypanosomatida</taxon>
        <taxon>Trypanosomatidae</taxon>
        <taxon>Leishmaniinae</taxon>
        <taxon>Leishmania</taxon>
    </lineage>
</organism>
<evidence type="ECO:0000256" key="5">
    <source>
        <dbReference type="ARBA" id="ARBA00022692"/>
    </source>
</evidence>
<dbReference type="PANTHER" id="PTHR13462:SF46">
    <property type="entry name" value="CALCIUM UNIPORTER PROTEIN"/>
    <property type="match status" value="1"/>
</dbReference>
<feature type="compositionally biased region" description="Low complexity" evidence="10">
    <location>
        <begin position="58"/>
        <end position="72"/>
    </location>
</feature>